<evidence type="ECO:0000256" key="1">
    <source>
        <dbReference type="ARBA" id="ARBA00006594"/>
    </source>
</evidence>
<keyword evidence="11" id="KW-1185">Reference proteome</keyword>
<evidence type="ECO:0000313" key="11">
    <source>
        <dbReference type="Proteomes" id="UP001056164"/>
    </source>
</evidence>
<dbReference type="GO" id="GO:0032259">
    <property type="term" value="P:methylation"/>
    <property type="evidence" value="ECO:0007669"/>
    <property type="project" value="UniProtKB-KW"/>
</dbReference>
<dbReference type="EMBL" id="CP097121">
    <property type="protein sequence ID" value="USS90652.1"/>
    <property type="molecule type" value="Genomic_DNA"/>
</dbReference>
<dbReference type="InterPro" id="IPR022749">
    <property type="entry name" value="D12N6_MeTrfase_N"/>
</dbReference>
<keyword evidence="6" id="KW-0680">Restriction system</keyword>
<dbReference type="Proteomes" id="UP001056164">
    <property type="component" value="Chromosome"/>
</dbReference>
<keyword evidence="4 10" id="KW-0808">Transferase</keyword>
<organism evidence="10 11">
    <name type="scientific">Fructilactobacillus carniphilus</name>
    <dbReference type="NCBI Taxonomy" id="2940297"/>
    <lineage>
        <taxon>Bacteria</taxon>
        <taxon>Bacillati</taxon>
        <taxon>Bacillota</taxon>
        <taxon>Bacilli</taxon>
        <taxon>Lactobacillales</taxon>
        <taxon>Lactobacillaceae</taxon>
        <taxon>Fructilactobacillus</taxon>
    </lineage>
</organism>
<accession>A0ABY5BVX4</accession>
<dbReference type="InterPro" id="IPR029063">
    <property type="entry name" value="SAM-dependent_MTases_sf"/>
</dbReference>
<evidence type="ECO:0000256" key="4">
    <source>
        <dbReference type="ARBA" id="ARBA00022679"/>
    </source>
</evidence>
<protein>
    <recommendedName>
        <fullName evidence="2">site-specific DNA-methyltransferase (adenine-specific)</fullName>
        <ecNumber evidence="2">2.1.1.72</ecNumber>
    </recommendedName>
</protein>
<feature type="domain" description="DNA methylase adenine-specific" evidence="8">
    <location>
        <begin position="160"/>
        <end position="472"/>
    </location>
</feature>
<sequence length="526" mass="59901">MALSEKREALIWKALNETRGKIEPSEYKNYIFGIMFYKYLSDQARKWCHNQQPSWSDLWRQDPHRASNYMKEQLGYVIQPGDLFSDWQAAIDHQTFKVTMVADALQRFNQHIAPQAQEALSGIFADMDLNSNRIGSDTSARTATLTNMINLMSHIEVDDDSDVIGDLYEFLIGMFAASAGAKAGEFYTPHQVSEIMARILTTGREDLESYTLYDPAMGSGSLLLTTASYMRNAAHTNQVEYYGQELITTTYNLARMNLLMHGVAYDDIHLRNTDTLADDWPDLVFNGIHVPERFDAVMANPPYSLHWDNENRKKDPRFLMGVAPKSRADYAFLLQGLYHLNHNGRMAIVLPHGVLFRSGAEGEIRKNLVNHHNISAIIGLPEKIFTNTGMPTVILILEAQRTTDDILFIDASKEFEKTKNINKLCKQNVDKIVQTFLQRNDVPKYAHVASMAEIVENDYNLNLTRYVNTFEAKPQVAVPKLVDDLQELNHQETELTSEIQAMMNELSGSTSDEQKTLELLKQVFKQ</sequence>
<feature type="domain" description="N6 adenine-specific DNA methyltransferase N-terminal" evidence="9">
    <location>
        <begin position="9"/>
        <end position="151"/>
    </location>
</feature>
<evidence type="ECO:0000256" key="2">
    <source>
        <dbReference type="ARBA" id="ARBA00011900"/>
    </source>
</evidence>
<dbReference type="GO" id="GO:0009007">
    <property type="term" value="F:site-specific DNA-methyltransferase (adenine-specific) activity"/>
    <property type="evidence" value="ECO:0007669"/>
    <property type="project" value="UniProtKB-EC"/>
</dbReference>
<evidence type="ECO:0000256" key="7">
    <source>
        <dbReference type="ARBA" id="ARBA00047942"/>
    </source>
</evidence>
<dbReference type="InterPro" id="IPR004546">
    <property type="entry name" value="Restrct_endonuc_T1M"/>
</dbReference>
<name>A0ABY5BVX4_9LACO</name>
<dbReference type="Gene3D" id="3.40.50.150">
    <property type="entry name" value="Vaccinia Virus protein VP39"/>
    <property type="match status" value="1"/>
</dbReference>
<proteinExistence type="inferred from homology"/>
<dbReference type="Pfam" id="PF12161">
    <property type="entry name" value="HsdM_N"/>
    <property type="match status" value="1"/>
</dbReference>
<evidence type="ECO:0000259" key="9">
    <source>
        <dbReference type="Pfam" id="PF12161"/>
    </source>
</evidence>
<dbReference type="EC" id="2.1.1.72" evidence="2"/>
<dbReference type="SUPFAM" id="SSF53335">
    <property type="entry name" value="S-adenosyl-L-methionine-dependent methyltransferases"/>
    <property type="match status" value="1"/>
</dbReference>
<dbReference type="InterPro" id="IPR038333">
    <property type="entry name" value="T1MK-like_N_sf"/>
</dbReference>
<evidence type="ECO:0000313" key="10">
    <source>
        <dbReference type="EMBL" id="USS90652.1"/>
    </source>
</evidence>
<reference evidence="10" key="1">
    <citation type="submission" date="2022-05" db="EMBL/GenBank/DDBJ databases">
        <authorList>
            <person name="Oliphant S.A."/>
            <person name="Watson-Haigh N.S."/>
            <person name="Sumby K.M."/>
            <person name="Gardner J.M."/>
            <person name="Jiranek V."/>
        </authorList>
    </citation>
    <scope>NUCLEOTIDE SEQUENCE</scope>
    <source>
        <strain evidence="10">KI4_A6</strain>
    </source>
</reference>
<dbReference type="PANTHER" id="PTHR42933">
    <property type="entry name" value="SLR6095 PROTEIN"/>
    <property type="match status" value="1"/>
</dbReference>
<evidence type="ECO:0000256" key="6">
    <source>
        <dbReference type="ARBA" id="ARBA00022747"/>
    </source>
</evidence>
<dbReference type="NCBIfam" id="TIGR00497">
    <property type="entry name" value="hsdM"/>
    <property type="match status" value="1"/>
</dbReference>
<keyword evidence="3 10" id="KW-0489">Methyltransferase</keyword>
<comment type="similarity">
    <text evidence="1">Belongs to the N(4)/N(6)-methyltransferase family.</text>
</comment>
<evidence type="ECO:0000259" key="8">
    <source>
        <dbReference type="Pfam" id="PF02384"/>
    </source>
</evidence>
<evidence type="ECO:0000256" key="3">
    <source>
        <dbReference type="ARBA" id="ARBA00022603"/>
    </source>
</evidence>
<comment type="catalytic activity">
    <reaction evidence="7">
        <text>a 2'-deoxyadenosine in DNA + S-adenosyl-L-methionine = an N(6)-methyl-2'-deoxyadenosine in DNA + S-adenosyl-L-homocysteine + H(+)</text>
        <dbReference type="Rhea" id="RHEA:15197"/>
        <dbReference type="Rhea" id="RHEA-COMP:12418"/>
        <dbReference type="Rhea" id="RHEA-COMP:12419"/>
        <dbReference type="ChEBI" id="CHEBI:15378"/>
        <dbReference type="ChEBI" id="CHEBI:57856"/>
        <dbReference type="ChEBI" id="CHEBI:59789"/>
        <dbReference type="ChEBI" id="CHEBI:90615"/>
        <dbReference type="ChEBI" id="CHEBI:90616"/>
        <dbReference type="EC" id="2.1.1.72"/>
    </reaction>
</comment>
<dbReference type="InterPro" id="IPR003356">
    <property type="entry name" value="DNA_methylase_A-5"/>
</dbReference>
<keyword evidence="5" id="KW-0949">S-adenosyl-L-methionine</keyword>
<dbReference type="Pfam" id="PF02384">
    <property type="entry name" value="N6_Mtase"/>
    <property type="match status" value="1"/>
</dbReference>
<evidence type="ECO:0000256" key="5">
    <source>
        <dbReference type="ARBA" id="ARBA00022691"/>
    </source>
</evidence>
<dbReference type="PANTHER" id="PTHR42933:SF1">
    <property type="entry name" value="SITE-SPECIFIC DNA-METHYLTRANSFERASE (ADENINE-SPECIFIC)"/>
    <property type="match status" value="1"/>
</dbReference>
<dbReference type="Gene3D" id="1.20.1260.30">
    <property type="match status" value="1"/>
</dbReference>
<dbReference type="RefSeq" id="WP_252795166.1">
    <property type="nucleotide sequence ID" value="NZ_CP097121.1"/>
</dbReference>
<dbReference type="InterPro" id="IPR051537">
    <property type="entry name" value="DNA_Adenine_Mtase"/>
</dbReference>
<dbReference type="PRINTS" id="PR00507">
    <property type="entry name" value="N12N6MTFRASE"/>
</dbReference>
<gene>
    <name evidence="10" type="ORF">M3M37_07430</name>
</gene>